<proteinExistence type="predicted"/>
<dbReference type="InterPro" id="IPR052630">
    <property type="entry name" value="TTC17"/>
</dbReference>
<feature type="repeat" description="TPR" evidence="1">
    <location>
        <begin position="287"/>
        <end position="320"/>
    </location>
</feature>
<dbReference type="PANTHER" id="PTHR16091:SF3">
    <property type="entry name" value="TETRATRICOPEPTIDE REPEAT PROTEIN 17"/>
    <property type="match status" value="1"/>
</dbReference>
<dbReference type="GO" id="GO:0015629">
    <property type="term" value="C:actin cytoskeleton"/>
    <property type="evidence" value="ECO:0007669"/>
    <property type="project" value="TreeGrafter"/>
</dbReference>
<dbReference type="SUPFAM" id="SSF48452">
    <property type="entry name" value="TPR-like"/>
    <property type="match status" value="1"/>
</dbReference>
<keyword evidence="3" id="KW-0472">Membrane</keyword>
<dbReference type="OrthoDB" id="6356261at2759"/>
<feature type="compositionally biased region" description="Acidic residues" evidence="2">
    <location>
        <begin position="166"/>
        <end position="183"/>
    </location>
</feature>
<evidence type="ECO:0000256" key="3">
    <source>
        <dbReference type="SAM" id="Phobius"/>
    </source>
</evidence>
<dbReference type="AlphaFoldDB" id="A0A6A4X0Y9"/>
<keyword evidence="1" id="KW-0802">TPR repeat</keyword>
<dbReference type="EMBL" id="VIIS01000256">
    <property type="protein sequence ID" value="KAF0311189.1"/>
    <property type="molecule type" value="Genomic_DNA"/>
</dbReference>
<accession>A0A6A4X0Y9</accession>
<dbReference type="InterPro" id="IPR019734">
    <property type="entry name" value="TPR_rpt"/>
</dbReference>
<dbReference type="GO" id="GO:0030041">
    <property type="term" value="P:actin filament polymerization"/>
    <property type="evidence" value="ECO:0007669"/>
    <property type="project" value="TreeGrafter"/>
</dbReference>
<feature type="repeat" description="TPR" evidence="1">
    <location>
        <begin position="324"/>
        <end position="357"/>
    </location>
</feature>
<dbReference type="Gene3D" id="1.25.40.10">
    <property type="entry name" value="Tetratricopeptide repeat domain"/>
    <property type="match status" value="1"/>
</dbReference>
<dbReference type="PROSITE" id="PS50005">
    <property type="entry name" value="TPR"/>
    <property type="match status" value="3"/>
</dbReference>
<feature type="repeat" description="TPR" evidence="1">
    <location>
        <begin position="253"/>
        <end position="286"/>
    </location>
</feature>
<feature type="compositionally biased region" description="Low complexity" evidence="2">
    <location>
        <begin position="408"/>
        <end position="421"/>
    </location>
</feature>
<feature type="transmembrane region" description="Helical" evidence="3">
    <location>
        <begin position="48"/>
        <end position="68"/>
    </location>
</feature>
<evidence type="ECO:0000256" key="2">
    <source>
        <dbReference type="SAM" id="MobiDB-lite"/>
    </source>
</evidence>
<keyword evidence="3" id="KW-0812">Transmembrane</keyword>
<comment type="caution">
    <text evidence="4">The sequence shown here is derived from an EMBL/GenBank/DDBJ whole genome shotgun (WGS) entry which is preliminary data.</text>
</comment>
<gene>
    <name evidence="4" type="primary">TTC17</name>
    <name evidence="4" type="ORF">FJT64_017970</name>
</gene>
<dbReference type="PANTHER" id="PTHR16091">
    <property type="entry name" value="TTC17 PROTEIN"/>
    <property type="match status" value="1"/>
</dbReference>
<organism evidence="4 5">
    <name type="scientific">Amphibalanus amphitrite</name>
    <name type="common">Striped barnacle</name>
    <name type="synonym">Balanus amphitrite</name>
    <dbReference type="NCBI Taxonomy" id="1232801"/>
    <lineage>
        <taxon>Eukaryota</taxon>
        <taxon>Metazoa</taxon>
        <taxon>Ecdysozoa</taxon>
        <taxon>Arthropoda</taxon>
        <taxon>Crustacea</taxon>
        <taxon>Multicrustacea</taxon>
        <taxon>Cirripedia</taxon>
        <taxon>Thoracica</taxon>
        <taxon>Thoracicalcarea</taxon>
        <taxon>Balanomorpha</taxon>
        <taxon>Balanoidea</taxon>
        <taxon>Balanidae</taxon>
        <taxon>Amphibalaninae</taxon>
        <taxon>Amphibalanus</taxon>
    </lineage>
</organism>
<name>A0A6A4X0Y9_AMPAM</name>
<dbReference type="Pfam" id="PF14559">
    <property type="entry name" value="TPR_19"/>
    <property type="match status" value="1"/>
</dbReference>
<feature type="region of interest" description="Disordered" evidence="2">
    <location>
        <begin position="404"/>
        <end position="430"/>
    </location>
</feature>
<evidence type="ECO:0000313" key="4">
    <source>
        <dbReference type="EMBL" id="KAF0311189.1"/>
    </source>
</evidence>
<feature type="region of interest" description="Disordered" evidence="2">
    <location>
        <begin position="163"/>
        <end position="187"/>
    </location>
</feature>
<dbReference type="FunFam" id="1.25.40.10:FF:001003">
    <property type="entry name" value="AGAP000499-PA"/>
    <property type="match status" value="1"/>
</dbReference>
<protein>
    <submittedName>
        <fullName evidence="4">Tetratricopeptide repeat protein 17</fullName>
    </submittedName>
</protein>
<dbReference type="GO" id="GO:0005737">
    <property type="term" value="C:cytoplasm"/>
    <property type="evidence" value="ECO:0007669"/>
    <property type="project" value="TreeGrafter"/>
</dbReference>
<evidence type="ECO:0000256" key="1">
    <source>
        <dbReference type="PROSITE-ProRule" id="PRU00339"/>
    </source>
</evidence>
<keyword evidence="5" id="KW-1185">Reference proteome</keyword>
<reference evidence="4 5" key="1">
    <citation type="submission" date="2019-07" db="EMBL/GenBank/DDBJ databases">
        <title>Draft genome assembly of a fouling barnacle, Amphibalanus amphitrite (Darwin, 1854): The first reference genome for Thecostraca.</title>
        <authorList>
            <person name="Kim W."/>
        </authorList>
    </citation>
    <scope>NUCLEOTIDE SEQUENCE [LARGE SCALE GENOMIC DNA]</scope>
    <source>
        <strain evidence="4">SNU_AA5</strain>
        <tissue evidence="4">Soma without cirri and trophi</tissue>
    </source>
</reference>
<dbReference type="Proteomes" id="UP000440578">
    <property type="component" value="Unassembled WGS sequence"/>
</dbReference>
<dbReference type="SMART" id="SM00028">
    <property type="entry name" value="TPR"/>
    <property type="match status" value="3"/>
</dbReference>
<dbReference type="InterPro" id="IPR011990">
    <property type="entry name" value="TPR-like_helical_dom_sf"/>
</dbReference>
<sequence length="430" mass="48796">MRPFFNDYKIPYCATNFCYLECDDFPSHNKLKPPVFKRQVSQKVKMGLASNMPYFLFLLLFVMSSNMFQADHVGTKGIYWRLDSLENKVINIDKLTNDDSNATKSLRQDEPKQDTVFEALLSTSIKNGIWTKHEAVRYCTSDVNSHECNGTTYDIIRHAASQGAVPDDETAETAPEPDDEQEPPLDCGKSVNFTHYDHLVGVSNRQRHPGAGARAALLALCFRRRGDRASDTIDLDVLEKKLRRSKREKPKSLQLYNQIGNFWRVKGDASKAIECFRRSLAVSPNNAEVLLNLARVLFNLQYLDDAIFLTRRSLEVQPPDQNAWLQHFTLGEILKEYGNYQEAEMHLRHTLELRPRFQPAQDALRQMEAAPTTQLHGNTVFIIIVLVSCVLFSILSTLESAEADDCSSEGGRLSGRTGSRTARGRCRRSV</sequence>
<keyword evidence="3" id="KW-1133">Transmembrane helix</keyword>
<evidence type="ECO:0000313" key="5">
    <source>
        <dbReference type="Proteomes" id="UP000440578"/>
    </source>
</evidence>